<feature type="transmembrane region" description="Helical" evidence="1">
    <location>
        <begin position="34"/>
        <end position="53"/>
    </location>
</feature>
<dbReference type="EMBL" id="JADOUE010000001">
    <property type="protein sequence ID" value="MBG6122313.1"/>
    <property type="molecule type" value="Genomic_DNA"/>
</dbReference>
<evidence type="ECO:0000313" key="2">
    <source>
        <dbReference type="EMBL" id="MBG6122313.1"/>
    </source>
</evidence>
<comment type="caution">
    <text evidence="2">The sequence shown here is derived from an EMBL/GenBank/DDBJ whole genome shotgun (WGS) entry which is preliminary data.</text>
</comment>
<keyword evidence="1" id="KW-1133">Transmembrane helix</keyword>
<proteinExistence type="predicted"/>
<name>A0A931E4H7_9CORY</name>
<dbReference type="AlphaFoldDB" id="A0A931E4H7"/>
<sequence length="59" mass="6176">MKTNTSGNQDMALGAIVIFSGLAAMALYGNAFSYVTAGVCFIAGAFMIGRGIIKNRNQK</sequence>
<gene>
    <name evidence="2" type="ORF">IW254_001282</name>
</gene>
<keyword evidence="1" id="KW-0812">Transmembrane</keyword>
<organism evidence="2 3">
    <name type="scientific">Corynebacterium aquatimens</name>
    <dbReference type="NCBI Taxonomy" id="1190508"/>
    <lineage>
        <taxon>Bacteria</taxon>
        <taxon>Bacillati</taxon>
        <taxon>Actinomycetota</taxon>
        <taxon>Actinomycetes</taxon>
        <taxon>Mycobacteriales</taxon>
        <taxon>Corynebacteriaceae</taxon>
        <taxon>Corynebacterium</taxon>
    </lineage>
</organism>
<accession>A0A931E4H7</accession>
<protein>
    <submittedName>
        <fullName evidence="2">Uncharacterized protein</fullName>
    </submittedName>
</protein>
<evidence type="ECO:0000313" key="3">
    <source>
        <dbReference type="Proteomes" id="UP000658613"/>
    </source>
</evidence>
<dbReference type="RefSeq" id="WP_196824724.1">
    <property type="nucleotide sequence ID" value="NZ_CP046980.1"/>
</dbReference>
<reference evidence="2" key="1">
    <citation type="submission" date="2020-11" db="EMBL/GenBank/DDBJ databases">
        <title>Sequencing the genomes of 1000 actinobacteria strains.</title>
        <authorList>
            <person name="Klenk H.-P."/>
        </authorList>
    </citation>
    <scope>NUCLEOTIDE SEQUENCE</scope>
    <source>
        <strain evidence="2">DSM 45632</strain>
    </source>
</reference>
<feature type="transmembrane region" description="Helical" evidence="1">
    <location>
        <begin position="12"/>
        <end position="28"/>
    </location>
</feature>
<dbReference type="Proteomes" id="UP000658613">
    <property type="component" value="Unassembled WGS sequence"/>
</dbReference>
<evidence type="ECO:0000256" key="1">
    <source>
        <dbReference type="SAM" id="Phobius"/>
    </source>
</evidence>
<keyword evidence="3" id="KW-1185">Reference proteome</keyword>
<keyword evidence="1" id="KW-0472">Membrane</keyword>